<organism evidence="1 2">
    <name type="scientific">Pseudomonas putida</name>
    <name type="common">Arthrobacter siderocapsulatus</name>
    <dbReference type="NCBI Taxonomy" id="303"/>
    <lineage>
        <taxon>Bacteria</taxon>
        <taxon>Pseudomonadati</taxon>
        <taxon>Pseudomonadota</taxon>
        <taxon>Gammaproteobacteria</taxon>
        <taxon>Pseudomonadales</taxon>
        <taxon>Pseudomonadaceae</taxon>
        <taxon>Pseudomonas</taxon>
    </lineage>
</organism>
<dbReference type="Proteomes" id="UP000196082">
    <property type="component" value="Unassembled WGS sequence"/>
</dbReference>
<accession>A0A1Y3L956</accession>
<gene>
    <name evidence="1" type="ORF">B8W72_09800</name>
</gene>
<evidence type="ECO:0000313" key="2">
    <source>
        <dbReference type="Proteomes" id="UP000196082"/>
    </source>
</evidence>
<dbReference type="AlphaFoldDB" id="A0A1Y3L956"/>
<sequence length="70" mass="7553">MATGCLGWSPRVAWETPVVEIVMAWEAKVKFLRATNPFGGAEPDKPNKVAAAKELRMGLRVAAMGRPGKT</sequence>
<evidence type="ECO:0000313" key="1">
    <source>
        <dbReference type="EMBL" id="OUM34747.1"/>
    </source>
</evidence>
<dbReference type="EMBL" id="NFSB01000069">
    <property type="protein sequence ID" value="OUM34747.1"/>
    <property type="molecule type" value="Genomic_DNA"/>
</dbReference>
<comment type="caution">
    <text evidence="1">The sequence shown here is derived from an EMBL/GenBank/DDBJ whole genome shotgun (WGS) entry which is preliminary data.</text>
</comment>
<protein>
    <submittedName>
        <fullName evidence="1">Uncharacterized protein</fullName>
    </submittedName>
</protein>
<proteinExistence type="predicted"/>
<name>A0A1Y3L956_PSEPU</name>
<reference evidence="1 2" key="1">
    <citation type="submission" date="2017-05" db="EMBL/GenBank/DDBJ databases">
        <title>Whole genome sequence of Pseudomonas putida isolate 1312 commercialized as a biostimulant.</title>
        <authorList>
            <person name="Crovadore J."/>
            <person name="Blanc P."/>
            <person name="Chablais R."/>
            <person name="Cochard B."/>
            <person name="Grizard D."/>
            <person name="Lefort F."/>
        </authorList>
    </citation>
    <scope>NUCLEOTIDE SEQUENCE [LARGE SCALE GENOMIC DNA]</scope>
    <source>
        <strain evidence="1 2">1312</strain>
    </source>
</reference>